<dbReference type="InterPro" id="IPR000073">
    <property type="entry name" value="AB_hydrolase_1"/>
</dbReference>
<dbReference type="InterPro" id="IPR029058">
    <property type="entry name" value="AB_hydrolase_fold"/>
</dbReference>
<evidence type="ECO:0000259" key="10">
    <source>
        <dbReference type="Pfam" id="PF00561"/>
    </source>
</evidence>
<dbReference type="PANTHER" id="PTHR43722">
    <property type="entry name" value="PROLINE IMINOPEPTIDASE"/>
    <property type="match status" value="1"/>
</dbReference>
<dbReference type="AlphaFoldDB" id="A0A3B0VN07"/>
<keyword evidence="7" id="KW-0645">Protease</keyword>
<dbReference type="GO" id="GO:0005737">
    <property type="term" value="C:cytoplasm"/>
    <property type="evidence" value="ECO:0007669"/>
    <property type="project" value="UniProtKB-SubCell"/>
</dbReference>
<keyword evidence="5" id="KW-0031">Aminopeptidase</keyword>
<evidence type="ECO:0000256" key="5">
    <source>
        <dbReference type="ARBA" id="ARBA00022438"/>
    </source>
</evidence>
<evidence type="ECO:0000256" key="6">
    <source>
        <dbReference type="ARBA" id="ARBA00022490"/>
    </source>
</evidence>
<evidence type="ECO:0000256" key="9">
    <source>
        <dbReference type="ARBA" id="ARBA00029605"/>
    </source>
</evidence>
<reference evidence="12" key="1">
    <citation type="submission" date="2018-06" db="EMBL/GenBank/DDBJ databases">
        <authorList>
            <person name="Zhirakovskaya E."/>
        </authorList>
    </citation>
    <scope>NUCLEOTIDE SEQUENCE</scope>
</reference>
<dbReference type="Pfam" id="PF00561">
    <property type="entry name" value="Abhydrolase_1"/>
    <property type="match status" value="1"/>
</dbReference>
<dbReference type="Pfam" id="PF08386">
    <property type="entry name" value="Abhydrolase_4"/>
    <property type="match status" value="1"/>
</dbReference>
<dbReference type="InterPro" id="IPR002410">
    <property type="entry name" value="Peptidase_S33"/>
</dbReference>
<feature type="domain" description="AB hydrolase-1" evidence="10">
    <location>
        <begin position="73"/>
        <end position="213"/>
    </location>
</feature>
<accession>A0A3B0VN07</accession>
<evidence type="ECO:0000313" key="12">
    <source>
        <dbReference type="EMBL" id="VAW41870.1"/>
    </source>
</evidence>
<organism evidence="12">
    <name type="scientific">hydrothermal vent metagenome</name>
    <dbReference type="NCBI Taxonomy" id="652676"/>
    <lineage>
        <taxon>unclassified sequences</taxon>
        <taxon>metagenomes</taxon>
        <taxon>ecological metagenomes</taxon>
    </lineage>
</organism>
<dbReference type="PRINTS" id="PR00793">
    <property type="entry name" value="PROAMNOPTASE"/>
</dbReference>
<comment type="similarity">
    <text evidence="3">Belongs to the peptidase S33 family.</text>
</comment>
<feature type="domain" description="Peptidase S33 tripeptidyl aminopeptidase-like C-terminal" evidence="11">
    <location>
        <begin position="357"/>
        <end position="455"/>
    </location>
</feature>
<protein>
    <recommendedName>
        <fullName evidence="4">prolyl aminopeptidase</fullName>
        <ecNumber evidence="4">3.4.11.5</ecNumber>
    </recommendedName>
    <alternativeName>
        <fullName evidence="9">Prolyl aminopeptidase</fullName>
    </alternativeName>
</protein>
<gene>
    <name evidence="12" type="ORF">MNBD_GAMMA01-1495</name>
</gene>
<dbReference type="Gene3D" id="3.40.50.1820">
    <property type="entry name" value="alpha/beta hydrolase"/>
    <property type="match status" value="1"/>
</dbReference>
<proteinExistence type="inferred from homology"/>
<dbReference type="EMBL" id="UOEW01000328">
    <property type="protein sequence ID" value="VAW41870.1"/>
    <property type="molecule type" value="Genomic_DNA"/>
</dbReference>
<keyword evidence="6" id="KW-0963">Cytoplasm</keyword>
<comment type="subcellular location">
    <subcellularLocation>
        <location evidence="2">Cytoplasm</location>
    </subcellularLocation>
</comment>
<sequence length="473" mass="52355">MKKFIIFVCFTVISIQTSALELSECRIGADNTRKIKAECGKLSVAENRGNPSRMIDLNIAVIRSKSTNKHNDPVIMLAGGPGQAAVEAYSGASFAFHDILKHRDVVLVDQRGTGGSNIIKCDFDAKIQKALLIDPSLIAVELKKCVDGLDADTRYYTTIEAIKDLEQVRQALEIEKWNLLGISYGTRKALTYIKMYPGAIRSVILDGVMPQQEAMPQSHEKNLINALRKQFAQCVEQPACSEAFGDVEQQMWQLLDTIDSGKPKIRLQNFTTGEYEKITLTKESIAIAIRMFAYSANSMNLLPLMIDKANHGQPETIASQANMISSLLSQSISNVELSIICAEDLPFYSEYTVNENNLFGDLLSHVQESCSVWPHITVDASFKEPVVSDLPVLLLSGELDPVTPPEFAELAMQTLSNSQHLIAKGQGHNVFPLGCMPDIITSFIADPETELDTECMEDFNYTPFFINMMGPTQ</sequence>
<dbReference type="InterPro" id="IPR005944">
    <property type="entry name" value="Pro_iminopeptidase"/>
</dbReference>
<evidence type="ECO:0000256" key="2">
    <source>
        <dbReference type="ARBA" id="ARBA00004496"/>
    </source>
</evidence>
<evidence type="ECO:0000259" key="11">
    <source>
        <dbReference type="Pfam" id="PF08386"/>
    </source>
</evidence>
<dbReference type="SUPFAM" id="SSF53474">
    <property type="entry name" value="alpha/beta-Hydrolases"/>
    <property type="match status" value="1"/>
</dbReference>
<dbReference type="GO" id="GO:0004177">
    <property type="term" value="F:aminopeptidase activity"/>
    <property type="evidence" value="ECO:0007669"/>
    <property type="project" value="UniProtKB-KW"/>
</dbReference>
<dbReference type="EC" id="3.4.11.5" evidence="4"/>
<dbReference type="PANTHER" id="PTHR43722:SF1">
    <property type="entry name" value="PROLINE IMINOPEPTIDASE"/>
    <property type="match status" value="1"/>
</dbReference>
<evidence type="ECO:0000256" key="1">
    <source>
        <dbReference type="ARBA" id="ARBA00001585"/>
    </source>
</evidence>
<comment type="catalytic activity">
    <reaction evidence="1">
        <text>Release of N-terminal proline from a peptide.</text>
        <dbReference type="EC" id="3.4.11.5"/>
    </reaction>
</comment>
<evidence type="ECO:0000256" key="8">
    <source>
        <dbReference type="ARBA" id="ARBA00022801"/>
    </source>
</evidence>
<dbReference type="GO" id="GO:0006508">
    <property type="term" value="P:proteolysis"/>
    <property type="evidence" value="ECO:0007669"/>
    <property type="project" value="UniProtKB-KW"/>
</dbReference>
<keyword evidence="8 12" id="KW-0378">Hydrolase</keyword>
<name>A0A3B0VN07_9ZZZZ</name>
<dbReference type="InterPro" id="IPR013595">
    <property type="entry name" value="Pept_S33_TAP-like_C"/>
</dbReference>
<evidence type="ECO:0000256" key="7">
    <source>
        <dbReference type="ARBA" id="ARBA00022670"/>
    </source>
</evidence>
<evidence type="ECO:0000256" key="4">
    <source>
        <dbReference type="ARBA" id="ARBA00012568"/>
    </source>
</evidence>
<evidence type="ECO:0000256" key="3">
    <source>
        <dbReference type="ARBA" id="ARBA00010088"/>
    </source>
</evidence>